<dbReference type="PANTHER" id="PTHR13318:SF247">
    <property type="entry name" value="GH16156P"/>
    <property type="match status" value="1"/>
</dbReference>
<dbReference type="EMBL" id="CP126208">
    <property type="protein sequence ID" value="WIA09521.1"/>
    <property type="molecule type" value="Genomic_DNA"/>
</dbReference>
<sequence length="598" mass="63322">MLDSPEQQAAGTSIGSSRPSGCSRSAHRDCQVTSFQALCTALQHPAVTADPQTVCCVLQTCRSWRAAVQQAAAGTTIIDLHSLHSIAKLSQFAAWIPRHAGMLAELFLTVPQSGCEGLSAESYATAAEQVLLLALQNTAAAAGAHAVFPASPASPRPAVLQPLRLRVFSTDFLSGPGLLAALPAATLTSLGVKHMQGYPSANSTAISHALAGLTALRHLTLENYNCEHGKLAGNCLQAVAKLARLTSLRLSWVAADADLALLPQTLQELRLAACCGAAPLKLQHLTGVEALHLDLQGTPAPGSALPTQLQQLTLYTWGDNVAGDTFGNSSYLRYKQHNLQHLQLDALQQLRALVVTNGLCEPQQMHRVACLPKLEAVVLRYTDASLAQRAAPAWPHLQQLRELTIEGGSFTPTLDELDTKEFMQQIGAATTLVALHIASSKVDGDVHICRYLTGLQQLQDLNLTNAEGPNTREDALHLTALTGLTALVLDGAQGVDDVAAVAIASWLRQLQHLELRSCGLTTAAALPAIGSLTQLQYLCLTGYGATEIEGGDIMLLTRLTKLVDCDAVGIHADFSDTFDHEAVSAFYQALAGLGSDTP</sequence>
<evidence type="ECO:0000256" key="1">
    <source>
        <dbReference type="ARBA" id="ARBA00004430"/>
    </source>
</evidence>
<dbReference type="SUPFAM" id="SSF52058">
    <property type="entry name" value="L domain-like"/>
    <property type="match status" value="1"/>
</dbReference>
<evidence type="ECO:0000313" key="4">
    <source>
        <dbReference type="Proteomes" id="UP001244341"/>
    </source>
</evidence>
<dbReference type="InterPro" id="IPR032675">
    <property type="entry name" value="LRR_dom_sf"/>
</dbReference>
<dbReference type="Gene3D" id="3.80.10.10">
    <property type="entry name" value="Ribonuclease Inhibitor"/>
    <property type="match status" value="1"/>
</dbReference>
<evidence type="ECO:0000313" key="3">
    <source>
        <dbReference type="EMBL" id="WIA09521.1"/>
    </source>
</evidence>
<dbReference type="PANTHER" id="PTHR13318">
    <property type="entry name" value="PARTNER OF PAIRED, ISOFORM B-RELATED"/>
    <property type="match status" value="1"/>
</dbReference>
<accession>A0ABY8TK67</accession>
<reference evidence="3 4" key="1">
    <citation type="submission" date="2023-05" db="EMBL/GenBank/DDBJ databases">
        <title>A 100% complete, gapless, phased diploid assembly of the Scenedesmus obliquus UTEX 3031 genome.</title>
        <authorList>
            <person name="Biondi T.C."/>
            <person name="Hanschen E.R."/>
            <person name="Kwon T."/>
            <person name="Eng W."/>
            <person name="Kruse C.P.S."/>
            <person name="Koehler S.I."/>
            <person name="Kunde Y."/>
            <person name="Gleasner C.D."/>
            <person name="You Mak K.T."/>
            <person name="Polle J."/>
            <person name="Hovde B.T."/>
            <person name="Starkenburg S.R."/>
        </authorList>
    </citation>
    <scope>NUCLEOTIDE SEQUENCE [LARGE SCALE GENOMIC DNA]</scope>
    <source>
        <strain evidence="3 4">DOE0152z</strain>
    </source>
</reference>
<evidence type="ECO:0000256" key="2">
    <source>
        <dbReference type="SAM" id="MobiDB-lite"/>
    </source>
</evidence>
<name>A0ABY8TK67_TETOB</name>
<gene>
    <name evidence="3" type="ORF">OEZ85_008917</name>
</gene>
<evidence type="ECO:0008006" key="5">
    <source>
        <dbReference type="Google" id="ProtNLM"/>
    </source>
</evidence>
<organism evidence="3 4">
    <name type="scientific">Tetradesmus obliquus</name>
    <name type="common">Green alga</name>
    <name type="synonym">Acutodesmus obliquus</name>
    <dbReference type="NCBI Taxonomy" id="3088"/>
    <lineage>
        <taxon>Eukaryota</taxon>
        <taxon>Viridiplantae</taxon>
        <taxon>Chlorophyta</taxon>
        <taxon>core chlorophytes</taxon>
        <taxon>Chlorophyceae</taxon>
        <taxon>CS clade</taxon>
        <taxon>Sphaeropleales</taxon>
        <taxon>Scenedesmaceae</taxon>
        <taxon>Tetradesmus</taxon>
    </lineage>
</organism>
<comment type="subcellular location">
    <subcellularLocation>
        <location evidence="1">Cytoplasm</location>
        <location evidence="1">Cytoskeleton</location>
        <location evidence="1">Cilium axoneme</location>
    </subcellularLocation>
</comment>
<feature type="region of interest" description="Disordered" evidence="2">
    <location>
        <begin position="1"/>
        <end position="22"/>
    </location>
</feature>
<dbReference type="Proteomes" id="UP001244341">
    <property type="component" value="Chromosome 1b"/>
</dbReference>
<proteinExistence type="predicted"/>
<protein>
    <recommendedName>
        <fullName evidence="5">F-box domain-containing protein</fullName>
    </recommendedName>
</protein>
<keyword evidence="4" id="KW-1185">Reference proteome</keyword>